<dbReference type="GO" id="GO:0005886">
    <property type="term" value="C:plasma membrane"/>
    <property type="evidence" value="ECO:0007669"/>
    <property type="project" value="TreeGrafter"/>
</dbReference>
<organism evidence="6 7">
    <name type="scientific">Larinioides sclopetarius</name>
    <dbReference type="NCBI Taxonomy" id="280406"/>
    <lineage>
        <taxon>Eukaryota</taxon>
        <taxon>Metazoa</taxon>
        <taxon>Ecdysozoa</taxon>
        <taxon>Arthropoda</taxon>
        <taxon>Chelicerata</taxon>
        <taxon>Arachnida</taxon>
        <taxon>Araneae</taxon>
        <taxon>Araneomorphae</taxon>
        <taxon>Entelegynae</taxon>
        <taxon>Araneoidea</taxon>
        <taxon>Araneidae</taxon>
        <taxon>Larinioides</taxon>
    </lineage>
</organism>
<keyword evidence="3" id="KW-0378">Hydrolase</keyword>
<dbReference type="InterPro" id="IPR002018">
    <property type="entry name" value="CarbesteraseB"/>
</dbReference>
<gene>
    <name evidence="6" type="ORF">LARSCL_LOCUS17831</name>
</gene>
<keyword evidence="2" id="KW-0719">Serine esterase</keyword>
<accession>A0AAV2B948</accession>
<dbReference type="Pfam" id="PF00135">
    <property type="entry name" value="COesterase"/>
    <property type="match status" value="1"/>
</dbReference>
<dbReference type="Proteomes" id="UP001497382">
    <property type="component" value="Unassembled WGS sequence"/>
</dbReference>
<dbReference type="Gene3D" id="3.40.50.1820">
    <property type="entry name" value="alpha/beta hydrolase"/>
    <property type="match status" value="1"/>
</dbReference>
<dbReference type="PANTHER" id="PTHR43918:SF4">
    <property type="entry name" value="CARBOXYLIC ESTER HYDROLASE"/>
    <property type="match status" value="1"/>
</dbReference>
<evidence type="ECO:0000256" key="3">
    <source>
        <dbReference type="ARBA" id="ARBA00022801"/>
    </source>
</evidence>
<evidence type="ECO:0000256" key="1">
    <source>
        <dbReference type="ARBA" id="ARBA00005964"/>
    </source>
</evidence>
<dbReference type="GO" id="GO:0003990">
    <property type="term" value="F:acetylcholinesterase activity"/>
    <property type="evidence" value="ECO:0007669"/>
    <property type="project" value="TreeGrafter"/>
</dbReference>
<dbReference type="GO" id="GO:0006581">
    <property type="term" value="P:acetylcholine catabolic process"/>
    <property type="evidence" value="ECO:0007669"/>
    <property type="project" value="TreeGrafter"/>
</dbReference>
<comment type="caution">
    <text evidence="6">The sequence shown here is derived from an EMBL/GenBank/DDBJ whole genome shotgun (WGS) entry which is preliminary data.</text>
</comment>
<keyword evidence="4" id="KW-0325">Glycoprotein</keyword>
<dbReference type="GO" id="GO:0019695">
    <property type="term" value="P:choline metabolic process"/>
    <property type="evidence" value="ECO:0007669"/>
    <property type="project" value="TreeGrafter"/>
</dbReference>
<evidence type="ECO:0000256" key="4">
    <source>
        <dbReference type="ARBA" id="ARBA00023180"/>
    </source>
</evidence>
<proteinExistence type="inferred from homology"/>
<dbReference type="InterPro" id="IPR029058">
    <property type="entry name" value="AB_hydrolase_fold"/>
</dbReference>
<evidence type="ECO:0000256" key="2">
    <source>
        <dbReference type="ARBA" id="ARBA00022487"/>
    </source>
</evidence>
<evidence type="ECO:0000313" key="7">
    <source>
        <dbReference type="Proteomes" id="UP001497382"/>
    </source>
</evidence>
<sequence>MYDVVMALEWVYDNIEYFGGDKARITISGEDGGSVAVSILCVSPLTRGMFSRAIMQSGSIIKLKDNMLNYNMDLSERLAVAVDCANDDSTIYDNPGDVVKCLRDRNATYLMKTLWSFNPSSLTSFFPHYGDDLLPNNALEDIRDGNFHNVPILLGVVSDEGSFSLTTEHPDEFGFFGEKNANINKTYAETLLESTFNSFTDPQKYIDFYLKDISDKAYYQIRRQLYTAIGDTNILCPTVYFAESYAKRDNDVFYYFFTQRPSDTVWAKWMGVIHSEDVQFEFGDPLRATDSFNMTKIFHTKEVLLSRRIMEIWANFAKDGRPAHPKMYPKWKKYTKGNHAYMTIDIHNYGAHGTGPHLKNCNFLRDDFGFS</sequence>
<dbReference type="AlphaFoldDB" id="A0AAV2B948"/>
<dbReference type="EMBL" id="CAXIEN010000312">
    <property type="protein sequence ID" value="CAL1292763.1"/>
    <property type="molecule type" value="Genomic_DNA"/>
</dbReference>
<dbReference type="PANTHER" id="PTHR43918">
    <property type="entry name" value="ACETYLCHOLINESTERASE"/>
    <property type="match status" value="1"/>
</dbReference>
<reference evidence="6 7" key="1">
    <citation type="submission" date="2024-04" db="EMBL/GenBank/DDBJ databases">
        <authorList>
            <person name="Rising A."/>
            <person name="Reimegard J."/>
            <person name="Sonavane S."/>
            <person name="Akerstrom W."/>
            <person name="Nylinder S."/>
            <person name="Hedman E."/>
            <person name="Kallberg Y."/>
        </authorList>
    </citation>
    <scope>NUCLEOTIDE SEQUENCE [LARGE SCALE GENOMIC DNA]</scope>
</reference>
<comment type="similarity">
    <text evidence="1">Belongs to the type-B carboxylesterase/lipase family.</text>
</comment>
<dbReference type="SUPFAM" id="SSF53474">
    <property type="entry name" value="alpha/beta-Hydrolases"/>
    <property type="match status" value="1"/>
</dbReference>
<protein>
    <recommendedName>
        <fullName evidence="5">Carboxylesterase type B domain-containing protein</fullName>
    </recommendedName>
</protein>
<feature type="domain" description="Carboxylesterase type B" evidence="5">
    <location>
        <begin position="1"/>
        <end position="349"/>
    </location>
</feature>
<name>A0AAV2B948_9ARAC</name>
<dbReference type="InterPro" id="IPR050654">
    <property type="entry name" value="AChE-related_enzymes"/>
</dbReference>
<keyword evidence="7" id="KW-1185">Reference proteome</keyword>
<evidence type="ECO:0000313" key="6">
    <source>
        <dbReference type="EMBL" id="CAL1292763.1"/>
    </source>
</evidence>
<evidence type="ECO:0000259" key="5">
    <source>
        <dbReference type="Pfam" id="PF00135"/>
    </source>
</evidence>
<dbReference type="GO" id="GO:0005615">
    <property type="term" value="C:extracellular space"/>
    <property type="evidence" value="ECO:0007669"/>
    <property type="project" value="TreeGrafter"/>
</dbReference>